<evidence type="ECO:0000259" key="3">
    <source>
        <dbReference type="PROSITE" id="PS50213"/>
    </source>
</evidence>
<evidence type="ECO:0000313" key="5">
    <source>
        <dbReference type="Proteomes" id="UP000243052"/>
    </source>
</evidence>
<proteinExistence type="predicted"/>
<dbReference type="OrthoDB" id="286301at2759"/>
<protein>
    <submittedName>
        <fullName evidence="4">HHL001Wp</fullName>
    </submittedName>
</protein>
<accession>A0A0X8HWF0</accession>
<dbReference type="Gene3D" id="2.30.180.10">
    <property type="entry name" value="FAS1 domain"/>
    <property type="match status" value="3"/>
</dbReference>
<keyword evidence="1" id="KW-0472">Membrane</keyword>
<keyword evidence="2" id="KW-0732">Signal</keyword>
<keyword evidence="5" id="KW-1185">Reference proteome</keyword>
<keyword evidence="1" id="KW-1133">Transmembrane helix</keyword>
<dbReference type="InterPro" id="IPR050904">
    <property type="entry name" value="Adhesion/Biosynth-related"/>
</dbReference>
<reference evidence="4 5" key="1">
    <citation type="submission" date="2016-01" db="EMBL/GenBank/DDBJ databases">
        <title>Genome sequence of the yeast Holleya sinecauda.</title>
        <authorList>
            <person name="Dietrich F.S."/>
        </authorList>
    </citation>
    <scope>NUCLEOTIDE SEQUENCE [LARGE SCALE GENOMIC DNA]</scope>
    <source>
        <strain evidence="4 5">ATCC 58844</strain>
    </source>
</reference>
<feature type="signal peptide" evidence="2">
    <location>
        <begin position="1"/>
        <end position="22"/>
    </location>
</feature>
<dbReference type="PANTHER" id="PTHR10900:SF125">
    <property type="entry name" value="FAS1 DOMAIN-CONTAINING PROTEIN YLR001C"/>
    <property type="match status" value="1"/>
</dbReference>
<dbReference type="InterPro" id="IPR000782">
    <property type="entry name" value="FAS1_domain"/>
</dbReference>
<dbReference type="EMBL" id="CP014248">
    <property type="protein sequence ID" value="AMD22769.1"/>
    <property type="molecule type" value="Genomic_DNA"/>
</dbReference>
<dbReference type="SUPFAM" id="SSF82153">
    <property type="entry name" value="FAS1 domain"/>
    <property type="match status" value="3"/>
</dbReference>
<keyword evidence="1" id="KW-0812">Transmembrane</keyword>
<dbReference type="InterPro" id="IPR036378">
    <property type="entry name" value="FAS1_dom_sf"/>
</dbReference>
<feature type="transmembrane region" description="Helical" evidence="1">
    <location>
        <begin position="765"/>
        <end position="789"/>
    </location>
</feature>
<dbReference type="Proteomes" id="UP000243052">
    <property type="component" value="Chromosome viii"/>
</dbReference>
<sequence length="850" mass="94976">MIYWKTSLQLLLICFISGVLTAISKVSEVSISKSNLKPFASDTQRAQFTTVVDILSNDVQFSTFLRFVQRKGHIPYLNEHQQFTLLAPINSAFISIAEADVLSILENTSISRFIVDGHVIDTSEYELGVHIFFKDSVPHLINVTNNGLITIDSVEVVEKNLFPNFQDAVVQGVSSVPPMLPNLGEQLESLKYKGGNIKLDKMRHLLSLSGYDLSHRIINSTVIIPTDDCLSRNFDELELSYLMQHHNGVTGNWAEDKRFLVQKLILKGIYGGIIDPMNVTSLNHEEVKLSSFNNGRTHMVNGTATVLGNQLYETGIIHVVTDLRGLRNGINFTATKYLLGLNASGFVEEIYNKNLQHLIDDPNEKPTIFMPKNMNNETIDFTRNSLLYHFSNSKILLQQDFPDDSDIPIAAKMYKSLLCSSKRLGGECQRLKISKNKDGFFLNDIFRICDATPREIDGRLLYVIDEGLELPGGIVQSVSPLLHCSKSLELLRRAELLNLKPNSHGYTIFIPCFNYWDSWGINFEYLQRNLTALNIFIKNMVYEGLVYTDMPSGTVSLSNLAGHSVVAKLEENASPNERVIKLSNLDDAIKVKTSSDLIFNNGVVHALQSVSYPKLLTISTQNLLETTASGFVTLLEKFEDIQQLIHANNVSFLVPSDARLINEGITQNSTQLEDFIRLHTIPNAYTDSLLSCNGTIGTILNQQLLCLEVMPGNYVLKIQDGQDKEVRILNRGCTTDNKSCVFMIDRPLSLSWINKEKYHLQLPGLSFAIGLVLGILISFVLLACVVVVWNSKMPNFAVPLSDNNEEVTPLLQGDVTNIRTEGQNYQTNKSADVAGHDTGLISEANNKPHK</sequence>
<feature type="domain" description="FAS1" evidence="3">
    <location>
        <begin position="471"/>
        <end position="611"/>
    </location>
</feature>
<dbReference type="Pfam" id="PF02469">
    <property type="entry name" value="Fasciclin"/>
    <property type="match status" value="1"/>
</dbReference>
<name>A0A0X8HWF0_9SACH</name>
<dbReference type="RefSeq" id="XP_017989765.1">
    <property type="nucleotide sequence ID" value="XM_018133963.1"/>
</dbReference>
<dbReference type="GeneID" id="28726133"/>
<feature type="chain" id="PRO_5007066984" evidence="2">
    <location>
        <begin position="23"/>
        <end position="850"/>
    </location>
</feature>
<dbReference type="STRING" id="45286.A0A0X8HWF0"/>
<dbReference type="PANTHER" id="PTHR10900">
    <property type="entry name" value="PERIOSTIN-RELATED"/>
    <property type="match status" value="1"/>
</dbReference>
<evidence type="ECO:0000256" key="1">
    <source>
        <dbReference type="SAM" id="Phobius"/>
    </source>
</evidence>
<feature type="domain" description="FAS1" evidence="3">
    <location>
        <begin position="48"/>
        <end position="120"/>
    </location>
</feature>
<evidence type="ECO:0000313" key="4">
    <source>
        <dbReference type="EMBL" id="AMD22769.1"/>
    </source>
</evidence>
<evidence type="ECO:0000256" key="2">
    <source>
        <dbReference type="SAM" id="SignalP"/>
    </source>
</evidence>
<organism evidence="4 5">
    <name type="scientific">Eremothecium sinecaudum</name>
    <dbReference type="NCBI Taxonomy" id="45286"/>
    <lineage>
        <taxon>Eukaryota</taxon>
        <taxon>Fungi</taxon>
        <taxon>Dikarya</taxon>
        <taxon>Ascomycota</taxon>
        <taxon>Saccharomycotina</taxon>
        <taxon>Saccharomycetes</taxon>
        <taxon>Saccharomycetales</taxon>
        <taxon>Saccharomycetaceae</taxon>
        <taxon>Eremothecium</taxon>
    </lineage>
</organism>
<dbReference type="PROSITE" id="PS50213">
    <property type="entry name" value="FAS1"/>
    <property type="match status" value="2"/>
</dbReference>
<dbReference type="AlphaFoldDB" id="A0A0X8HWF0"/>
<gene>
    <name evidence="4" type="ORF">AW171_hschr84823</name>
</gene>